<reference evidence="3" key="1">
    <citation type="submission" date="2023-02" db="EMBL/GenBank/DDBJ databases">
        <title>Enrichment on poylsaccharides allowed isolation of novel metabolic and taxonomic groups of Haloarchaea.</title>
        <authorList>
            <person name="Sorokin D.Y."/>
            <person name="Elcheninov A.G."/>
            <person name="Khizhniak T.V."/>
            <person name="Kolganova T.V."/>
            <person name="Kublanov I.V."/>
        </authorList>
    </citation>
    <scope>NUCLEOTIDE SEQUENCE</scope>
    <source>
        <strain evidence="2 4">HArc-curdl5-1</strain>
        <strain evidence="3">HArc-curdl7</strain>
    </source>
</reference>
<evidence type="ECO:0000313" key="4">
    <source>
        <dbReference type="Proteomes" id="UP001208186"/>
    </source>
</evidence>
<proteinExistence type="predicted"/>
<evidence type="ECO:0000256" key="1">
    <source>
        <dbReference type="SAM" id="Coils"/>
    </source>
</evidence>
<dbReference type="Pfam" id="PF04255">
    <property type="entry name" value="DUF433"/>
    <property type="match status" value="1"/>
</dbReference>
<sequence>MSQQTARIAHDLLDEPHIKGRRIPVLTIVERVEGRGLEPKTVADRHDLDVAEVYAALLYYHEQPREFEELRRERDELMDEIEADIDRPEDVSPPN</sequence>
<dbReference type="Proteomes" id="UP001208186">
    <property type="component" value="Unassembled WGS sequence"/>
</dbReference>
<dbReference type="Proteomes" id="UP001209746">
    <property type="component" value="Unassembled WGS sequence"/>
</dbReference>
<organism evidence="3 5">
    <name type="scientific">Halapricum hydrolyticum</name>
    <dbReference type="NCBI Taxonomy" id="2979991"/>
    <lineage>
        <taxon>Archaea</taxon>
        <taxon>Methanobacteriati</taxon>
        <taxon>Methanobacteriota</taxon>
        <taxon>Stenosarchaea group</taxon>
        <taxon>Halobacteria</taxon>
        <taxon>Halobacteriales</taxon>
        <taxon>Haloarculaceae</taxon>
        <taxon>Halapricum</taxon>
    </lineage>
</organism>
<dbReference type="AlphaFoldDB" id="A0AAE3LHK8"/>
<dbReference type="Gene3D" id="1.10.10.10">
    <property type="entry name" value="Winged helix-like DNA-binding domain superfamily/Winged helix DNA-binding domain"/>
    <property type="match status" value="1"/>
</dbReference>
<dbReference type="SUPFAM" id="SSF46689">
    <property type="entry name" value="Homeodomain-like"/>
    <property type="match status" value="1"/>
</dbReference>
<dbReference type="EMBL" id="JAOPKD010000001">
    <property type="protein sequence ID" value="MCU4725403.1"/>
    <property type="molecule type" value="Genomic_DNA"/>
</dbReference>
<keyword evidence="1" id="KW-0175">Coiled coil</keyword>
<dbReference type="InterPro" id="IPR036388">
    <property type="entry name" value="WH-like_DNA-bd_sf"/>
</dbReference>
<keyword evidence="4" id="KW-1185">Reference proteome</keyword>
<protein>
    <submittedName>
        <fullName evidence="3">DUF433 domain-containing protein</fullName>
    </submittedName>
</protein>
<evidence type="ECO:0000313" key="3">
    <source>
        <dbReference type="EMBL" id="MCU4725403.1"/>
    </source>
</evidence>
<evidence type="ECO:0000313" key="2">
    <source>
        <dbReference type="EMBL" id="MCU4716991.1"/>
    </source>
</evidence>
<evidence type="ECO:0000313" key="5">
    <source>
        <dbReference type="Proteomes" id="UP001209746"/>
    </source>
</evidence>
<dbReference type="InterPro" id="IPR007367">
    <property type="entry name" value="DUF433"/>
</dbReference>
<dbReference type="RefSeq" id="WP_315907752.1">
    <property type="nucleotide sequence ID" value="NZ_JAOPKC010000001.1"/>
</dbReference>
<accession>A0AAE3LHK8</accession>
<comment type="caution">
    <text evidence="3">The sequence shown here is derived from an EMBL/GenBank/DDBJ whole genome shotgun (WGS) entry which is preliminary data.</text>
</comment>
<dbReference type="InterPro" id="IPR009057">
    <property type="entry name" value="Homeodomain-like_sf"/>
</dbReference>
<feature type="coiled-coil region" evidence="1">
    <location>
        <begin position="60"/>
        <end position="87"/>
    </location>
</feature>
<dbReference type="EMBL" id="JAOPKC010000001">
    <property type="protein sequence ID" value="MCU4716991.1"/>
    <property type="molecule type" value="Genomic_DNA"/>
</dbReference>
<gene>
    <name evidence="3" type="ORF">OB914_00220</name>
    <name evidence="2" type="ORF">OB916_02795</name>
</gene>
<name>A0AAE3LHK8_9EURY</name>